<feature type="region of interest" description="Disordered" evidence="1">
    <location>
        <begin position="1"/>
        <end position="46"/>
    </location>
</feature>
<sequence>MRRQRGMKARREKVGRRKQMLDDRWQREGIEAGRQGGRSKQMLDDR</sequence>
<evidence type="ECO:0000313" key="3">
    <source>
        <dbReference type="Proteomes" id="UP001595906"/>
    </source>
</evidence>
<dbReference type="RefSeq" id="WP_379012479.1">
    <property type="nucleotide sequence ID" value="NZ_JBHSDC010000003.1"/>
</dbReference>
<protein>
    <submittedName>
        <fullName evidence="2">Uncharacterized protein</fullName>
    </submittedName>
</protein>
<gene>
    <name evidence="2" type="ORF">ACFOW1_04275</name>
</gene>
<feature type="compositionally biased region" description="Basic and acidic residues" evidence="1">
    <location>
        <begin position="19"/>
        <end position="31"/>
    </location>
</feature>
<organism evidence="2 3">
    <name type="scientific">Parasediminibacterium paludis</name>
    <dbReference type="NCBI Taxonomy" id="908966"/>
    <lineage>
        <taxon>Bacteria</taxon>
        <taxon>Pseudomonadati</taxon>
        <taxon>Bacteroidota</taxon>
        <taxon>Chitinophagia</taxon>
        <taxon>Chitinophagales</taxon>
        <taxon>Chitinophagaceae</taxon>
        <taxon>Parasediminibacterium</taxon>
    </lineage>
</organism>
<reference evidence="3" key="1">
    <citation type="journal article" date="2019" name="Int. J. Syst. Evol. Microbiol.">
        <title>The Global Catalogue of Microorganisms (GCM) 10K type strain sequencing project: providing services to taxonomists for standard genome sequencing and annotation.</title>
        <authorList>
            <consortium name="The Broad Institute Genomics Platform"/>
            <consortium name="The Broad Institute Genome Sequencing Center for Infectious Disease"/>
            <person name="Wu L."/>
            <person name="Ma J."/>
        </authorList>
    </citation>
    <scope>NUCLEOTIDE SEQUENCE [LARGE SCALE GENOMIC DNA]</scope>
    <source>
        <strain evidence="3">CECT 8010</strain>
    </source>
</reference>
<comment type="caution">
    <text evidence="2">The sequence shown here is derived from an EMBL/GenBank/DDBJ whole genome shotgun (WGS) entry which is preliminary data.</text>
</comment>
<feature type="compositionally biased region" description="Basic residues" evidence="1">
    <location>
        <begin position="1"/>
        <end position="18"/>
    </location>
</feature>
<name>A0ABV8PSS9_9BACT</name>
<proteinExistence type="predicted"/>
<accession>A0ABV8PSS9</accession>
<dbReference type="Proteomes" id="UP001595906">
    <property type="component" value="Unassembled WGS sequence"/>
</dbReference>
<keyword evidence="3" id="KW-1185">Reference proteome</keyword>
<evidence type="ECO:0000313" key="2">
    <source>
        <dbReference type="EMBL" id="MFC4231092.1"/>
    </source>
</evidence>
<evidence type="ECO:0000256" key="1">
    <source>
        <dbReference type="SAM" id="MobiDB-lite"/>
    </source>
</evidence>
<dbReference type="EMBL" id="JBHSDC010000003">
    <property type="protein sequence ID" value="MFC4231092.1"/>
    <property type="molecule type" value="Genomic_DNA"/>
</dbReference>